<dbReference type="RefSeq" id="WP_271694587.1">
    <property type="nucleotide sequence ID" value="NZ_CP116394.1"/>
</dbReference>
<feature type="region of interest" description="Disordered" evidence="5">
    <location>
        <begin position="1402"/>
        <end position="1473"/>
    </location>
</feature>
<feature type="compositionally biased region" description="Basic and acidic residues" evidence="5">
    <location>
        <begin position="1598"/>
        <end position="1607"/>
    </location>
</feature>
<feature type="compositionally biased region" description="Polar residues" evidence="5">
    <location>
        <begin position="1608"/>
        <end position="1627"/>
    </location>
</feature>
<accession>A0AB38XP32</accession>
<feature type="region of interest" description="Disordered" evidence="5">
    <location>
        <begin position="842"/>
        <end position="861"/>
    </location>
</feature>
<gene>
    <name evidence="8" type="ORF">PIG85_00250</name>
</gene>
<feature type="region of interest" description="Disordered" evidence="5">
    <location>
        <begin position="1136"/>
        <end position="1155"/>
    </location>
</feature>
<feature type="region of interest" description="Disordered" evidence="5">
    <location>
        <begin position="940"/>
        <end position="959"/>
    </location>
</feature>
<name>A0AB38XP32_9ACTO</name>
<protein>
    <submittedName>
        <fullName evidence="8">Rib/alpha-like domain-containing protein</fullName>
    </submittedName>
</protein>
<evidence type="ECO:0000313" key="9">
    <source>
        <dbReference type="Proteomes" id="UP001211044"/>
    </source>
</evidence>
<evidence type="ECO:0000313" key="8">
    <source>
        <dbReference type="EMBL" id="WCE46111.1"/>
    </source>
</evidence>
<feature type="region of interest" description="Disordered" evidence="5">
    <location>
        <begin position="1508"/>
        <end position="1558"/>
    </location>
</feature>
<keyword evidence="6" id="KW-0472">Membrane</keyword>
<dbReference type="InterPro" id="IPR044055">
    <property type="entry name" value="RibLong"/>
</dbReference>
<organism evidence="8 9">
    <name type="scientific">Winkia neuii subsp. anitrata</name>
    <dbReference type="NCBI Taxonomy" id="29318"/>
    <lineage>
        <taxon>Bacteria</taxon>
        <taxon>Bacillati</taxon>
        <taxon>Actinomycetota</taxon>
        <taxon>Actinomycetes</taxon>
        <taxon>Actinomycetales</taxon>
        <taxon>Actinomycetaceae</taxon>
        <taxon>Winkia</taxon>
    </lineage>
</organism>
<evidence type="ECO:0000256" key="4">
    <source>
        <dbReference type="ARBA" id="ARBA00023088"/>
    </source>
</evidence>
<dbReference type="InterPro" id="IPR019931">
    <property type="entry name" value="LPXTG_anchor"/>
</dbReference>
<keyword evidence="6" id="KW-0812">Transmembrane</keyword>
<keyword evidence="4" id="KW-0572">Peptidoglycan-anchor</keyword>
<evidence type="ECO:0000256" key="6">
    <source>
        <dbReference type="SAM" id="Phobius"/>
    </source>
</evidence>
<feature type="region of interest" description="Disordered" evidence="5">
    <location>
        <begin position="1038"/>
        <end position="1057"/>
    </location>
</feature>
<dbReference type="PROSITE" id="PS50847">
    <property type="entry name" value="GRAM_POS_ANCHORING"/>
    <property type="match status" value="1"/>
</dbReference>
<feature type="region of interest" description="Disordered" evidence="5">
    <location>
        <begin position="646"/>
        <end position="665"/>
    </location>
</feature>
<evidence type="ECO:0000256" key="2">
    <source>
        <dbReference type="ARBA" id="ARBA00022525"/>
    </source>
</evidence>
<feature type="transmembrane region" description="Helical" evidence="6">
    <location>
        <begin position="1636"/>
        <end position="1656"/>
    </location>
</feature>
<feature type="domain" description="Gram-positive cocci surface proteins LPxTG" evidence="7">
    <location>
        <begin position="1629"/>
        <end position="1662"/>
    </location>
</feature>
<feature type="region of interest" description="Disordered" evidence="5">
    <location>
        <begin position="1332"/>
        <end position="1351"/>
    </location>
</feature>
<evidence type="ECO:0000256" key="3">
    <source>
        <dbReference type="ARBA" id="ARBA00022729"/>
    </source>
</evidence>
<dbReference type="Proteomes" id="UP001211044">
    <property type="component" value="Chromosome"/>
</dbReference>
<evidence type="ECO:0000256" key="1">
    <source>
        <dbReference type="ARBA" id="ARBA00022512"/>
    </source>
</evidence>
<dbReference type="NCBIfam" id="NF038186">
    <property type="entry name" value="YPDG_rpt"/>
    <property type="match status" value="9"/>
</dbReference>
<dbReference type="Pfam" id="PF18957">
    <property type="entry name" value="RibLong"/>
    <property type="match status" value="10"/>
</dbReference>
<feature type="compositionally biased region" description="Basic and acidic residues" evidence="5">
    <location>
        <begin position="1440"/>
        <end position="1457"/>
    </location>
</feature>
<keyword evidence="2" id="KW-0964">Secreted</keyword>
<keyword evidence="6" id="KW-1133">Transmembrane helix</keyword>
<feature type="region of interest" description="Disordered" evidence="5">
    <location>
        <begin position="1234"/>
        <end position="1253"/>
    </location>
</feature>
<keyword evidence="3" id="KW-0732">Signal</keyword>
<sequence length="1662" mass="172221">MSLKRNPLIFTPRPLAAGLGAVALTAGGLFMSPVVNPVAFAENTPISSPGQYQAAHTVSGQVFLDRSGARGLADSKQTWSAYNDADTPLPGVNVYVQWMDDDSAKTVSPIYTATSAEDGKYSIELPDWTDSLGNKHKWKANSTQKLRVWSDNPDDSKYMASFSEGFQTFHNSVQRVHATWRLARQSAVDYNVSFQERPQNDVMHLPEDKQTNLTPTKTGGDVLGRVWWDQRNVYGEDGDVPRLNTGMGDKPMEGMKVRASYVQDEVARRFDKWLAANKGATQDQFRDAQKQIMAQYEEENPGKSAIAETAYALTKADGSYQIQFQGLWGDSYSYKGISNGGTYGDLAPADKGSWAKGNFGSKHVNTKYMYVSPEIPEGVGGSMDTMQTNMFQDAGRNTLLASSNAISGVIDMDFALKLENRKFDVVEYDSTDKLATPGDTANTEASGFNPEQDYDVIWTDSTGKQVGKCTVTSSSVGKIESCPFTVPDDLDQAQIYTATIYPKGDTTTALAADNFAATPDPQYKKIEVEAGDSGTVAVPLTKAGNPLHEGTTFASPTAEELPEGMTAAPEWATVNADGSISAKPGADVEPGEYKVPVVVTYPDGSTDTVEVPVKVGAADKPVADSVDPKYEDVSVKAGESVSVAAPKDADGNALPEGSKFAPGEGVPEWATVNADGSISAKPGADVEPGEYKVPVVVTYPDGSTDTVEVPVKVGAADKPVADSVDPKYEDVSVKAGESVSVAAPKDADGNALPEGSKFAPGEGVPEWATVNADGSISAKPGADVEPGEYKVPVVVTYPDGSTDTVEVPVKVGAADKPVADSVDPKYEDVSVKAGESVSVAAPKDADGNALPEGSKFAPGEGVPEWATVNADGSISAKPGADVEPGEYKVPVVVTYPDGSTDTVEVPVKVGAADKPVADSVDPKYEDVSVKAGESVSVAAPKDADGNALPEGSKFAPGEGVPEWATVNADGSISAKPGADVEPGEYKVPVVVTYPDGSTDTVEVPVKVGAADKPVADSVDPKYEDVSVKAGESVSVAAPKDADGNALPEGSKFAPGEGVPEWATVNADGSISAKPGADVEPGEYKVPVVVTYPDGSTDTVEVPVKVGAADKPVADSVDPKYEDVSVKAGESVSVAAPKDADGNALPEGSKFAPGEGVPEWATVNADGSISAKPGADVEPGEYKVPVVVTYPDGSTDTVEVPVKVGAADKPVADSVDPKYEDVSVKAGESVSVAAPKDADGNALPEGSKFAPGEGVPEWATVNADGSISAKPGADVEPGEYKVPVVVTYPDGSTDTVEVPVKVGAADKPVADSVDPKYEDVSVKAGESVSVAAPKDADGNALPEGSKFAPGEGVPEWATVNADGSISAKPGADVEPGEYKVPVVVTYPDGSTDTVEVPVKVGAADKPVDPEDTSSVVEPVYPPVKGDTSSEVPTFVDGDGNEVDKPAAGEGQDEVKFDPGEDAPDGAQVDPDSGVVTIPEVPAKGEDPVVVPVVVTYPDGTTDTTTVKFEPEPAEEGQPSWDSVELKPGEETSIPNKGEKISGATVETEGPGTAQIDDEGNIKVLADQDAKPGDRITVTVKDRSGKIVGKLVVTIAQSDKPSKPEKPGKETSTGNGGHSETTTTVVGQPSLASTGTAVLGYGAASVALLLAGAGIVAYSRRRKE</sequence>
<evidence type="ECO:0000256" key="5">
    <source>
        <dbReference type="SAM" id="MobiDB-lite"/>
    </source>
</evidence>
<feature type="region of interest" description="Disordered" evidence="5">
    <location>
        <begin position="1594"/>
        <end position="1627"/>
    </location>
</feature>
<reference evidence="8" key="1">
    <citation type="submission" date="2023-01" db="EMBL/GenBank/DDBJ databases">
        <title>Comparative Genomic Analysis of the Clinically-Derived Winkia Strain NY0527 Provides Evidence into the Taxonomic Reassignment of Winkia neuii and Characterizes Their Virulence Traits.</title>
        <authorList>
            <person name="Cai X."/>
            <person name="Peng Y."/>
            <person name="Li M."/>
            <person name="Qiu Y."/>
            <person name="Wang Y."/>
            <person name="Xu L."/>
            <person name="Hou Q."/>
        </authorList>
    </citation>
    <scope>NUCLEOTIDE SEQUENCE</scope>
    <source>
        <strain evidence="8">NY0527</strain>
    </source>
</reference>
<evidence type="ECO:0000259" key="7">
    <source>
        <dbReference type="PROSITE" id="PS50847"/>
    </source>
</evidence>
<keyword evidence="1" id="KW-0134">Cell wall</keyword>
<proteinExistence type="predicted"/>
<dbReference type="KEGG" id="wne:PIG85_00250"/>
<feature type="region of interest" description="Disordered" evidence="5">
    <location>
        <begin position="744"/>
        <end position="763"/>
    </location>
</feature>
<dbReference type="EMBL" id="CP116394">
    <property type="protein sequence ID" value="WCE46111.1"/>
    <property type="molecule type" value="Genomic_DNA"/>
</dbReference>